<keyword evidence="3" id="KW-0472">Membrane</keyword>
<dbReference type="GO" id="GO:0010268">
    <property type="term" value="P:brassinosteroid homeostasis"/>
    <property type="evidence" value="ECO:0000318"/>
    <property type="project" value="GO_Central"/>
</dbReference>
<keyword evidence="3" id="KW-0812">Transmembrane</keyword>
<dbReference type="GO" id="GO:0016705">
    <property type="term" value="F:oxidoreductase activity, acting on paired donors, with incorporation or reduction of molecular oxygen"/>
    <property type="evidence" value="ECO:0007669"/>
    <property type="project" value="InterPro"/>
</dbReference>
<evidence type="ECO:0000256" key="1">
    <source>
        <dbReference type="ARBA" id="ARBA00022723"/>
    </source>
</evidence>
<reference evidence="5" key="2">
    <citation type="submission" date="2017-02" db="EMBL/GenBank/DDBJ databases">
        <title>Sunflower complete genome.</title>
        <authorList>
            <person name="Langlade N."/>
            <person name="Munos S."/>
        </authorList>
    </citation>
    <scope>NUCLEOTIDE SEQUENCE [LARGE SCALE GENOMIC DNA]</scope>
    <source>
        <tissue evidence="5">Leaves</tissue>
    </source>
</reference>
<dbReference type="Gene3D" id="1.10.630.10">
    <property type="entry name" value="Cytochrome P450"/>
    <property type="match status" value="1"/>
</dbReference>
<dbReference type="GO" id="GO:0005506">
    <property type="term" value="F:iron ion binding"/>
    <property type="evidence" value="ECO:0007669"/>
    <property type="project" value="InterPro"/>
</dbReference>
<dbReference type="Pfam" id="PF00067">
    <property type="entry name" value="p450"/>
    <property type="match status" value="1"/>
</dbReference>
<dbReference type="OMA" id="KCKGRLP"/>
<dbReference type="InParanoid" id="A0A251V9I8"/>
<dbReference type="EMBL" id="MNCJ02000318">
    <property type="protein sequence ID" value="KAF5816097.1"/>
    <property type="molecule type" value="Genomic_DNA"/>
</dbReference>
<sequence>MLPVGVYIAALFVVSITHWVYRWRNPKCNGNLPPGSMGWPLLGETLQLIAPTQTLDTPSFITNRIKRYGSIYRTSLLGARVIISTDSELTSMILQQDGQSFKGWYPPSIKRLLGSVGIALIEGSLSKHLKSMMRTVVGPQSLKKAFSEIESVATTNMEKWASQESVELKTAVADMIFEYMGKKLISYDPEKSSENLRENFDSFIQGAVSLPLRIPGTAYYKCLQVMMMLKNMLEARQAKPNKVHNDFFDYVLEELKQNDTILTEEMSLELVFGLLIVNFETISQAITVAIKFLTENPQALKELTEEHRKILDNRENPKAGLTWEEYKSMTFTFQVY</sequence>
<dbReference type="AlphaFoldDB" id="A0A251V9I8"/>
<reference evidence="4" key="3">
    <citation type="submission" date="2020-06" db="EMBL/GenBank/DDBJ databases">
        <title>Helianthus annuus Genome sequencing and assembly Release 2.</title>
        <authorList>
            <person name="Gouzy J."/>
            <person name="Langlade N."/>
            <person name="Munos S."/>
        </authorList>
    </citation>
    <scope>NUCLEOTIDE SEQUENCE</scope>
    <source>
        <tissue evidence="4">Leaves</tissue>
    </source>
</reference>
<dbReference type="GO" id="GO:0004497">
    <property type="term" value="F:monooxygenase activity"/>
    <property type="evidence" value="ECO:0000318"/>
    <property type="project" value="GO_Central"/>
</dbReference>
<dbReference type="GO" id="GO:0020037">
    <property type="term" value="F:heme binding"/>
    <property type="evidence" value="ECO:0007669"/>
    <property type="project" value="InterPro"/>
</dbReference>
<keyword evidence="2" id="KW-0408">Iron</keyword>
<dbReference type="Proteomes" id="UP000215914">
    <property type="component" value="Chromosome 3"/>
</dbReference>
<proteinExistence type="predicted"/>
<evidence type="ECO:0000313" key="5">
    <source>
        <dbReference type="EMBL" id="OTG32235.1"/>
    </source>
</evidence>
<dbReference type="PANTHER" id="PTHR24286:SF11">
    <property type="entry name" value="CYTOCHROME P450, FAMILY 87, SUBFAMILY A, POLYPEPTIDE 2"/>
    <property type="match status" value="1"/>
</dbReference>
<evidence type="ECO:0000313" key="4">
    <source>
        <dbReference type="EMBL" id="KAF5816097.1"/>
    </source>
</evidence>
<keyword evidence="3" id="KW-1133">Transmembrane helix</keyword>
<evidence type="ECO:0000256" key="3">
    <source>
        <dbReference type="SAM" id="Phobius"/>
    </source>
</evidence>
<evidence type="ECO:0000256" key="2">
    <source>
        <dbReference type="ARBA" id="ARBA00023004"/>
    </source>
</evidence>
<dbReference type="InterPro" id="IPR036396">
    <property type="entry name" value="Cyt_P450_sf"/>
</dbReference>
<keyword evidence="6" id="KW-1185">Reference proteome</keyword>
<protein>
    <submittedName>
        <fullName evidence="4 5">Cytochrome P450</fullName>
    </submittedName>
</protein>
<dbReference type="InterPro" id="IPR001128">
    <property type="entry name" value="Cyt_P450"/>
</dbReference>
<organism evidence="5 6">
    <name type="scientific">Helianthus annuus</name>
    <name type="common">Common sunflower</name>
    <dbReference type="NCBI Taxonomy" id="4232"/>
    <lineage>
        <taxon>Eukaryota</taxon>
        <taxon>Viridiplantae</taxon>
        <taxon>Streptophyta</taxon>
        <taxon>Embryophyta</taxon>
        <taxon>Tracheophyta</taxon>
        <taxon>Spermatophyta</taxon>
        <taxon>Magnoliopsida</taxon>
        <taxon>eudicotyledons</taxon>
        <taxon>Gunneridae</taxon>
        <taxon>Pentapetalae</taxon>
        <taxon>asterids</taxon>
        <taxon>campanulids</taxon>
        <taxon>Asterales</taxon>
        <taxon>Asteraceae</taxon>
        <taxon>Asteroideae</taxon>
        <taxon>Heliantheae alliance</taxon>
        <taxon>Heliantheae</taxon>
        <taxon>Helianthus</taxon>
    </lineage>
</organism>
<dbReference type="GO" id="GO:0016132">
    <property type="term" value="P:brassinosteroid biosynthetic process"/>
    <property type="evidence" value="ECO:0000318"/>
    <property type="project" value="GO_Central"/>
</dbReference>
<dbReference type="PANTHER" id="PTHR24286">
    <property type="entry name" value="CYTOCHROME P450 26"/>
    <property type="match status" value="1"/>
</dbReference>
<name>A0A251V9I8_HELAN</name>
<dbReference type="SUPFAM" id="SSF48264">
    <property type="entry name" value="Cytochrome P450"/>
    <property type="match status" value="1"/>
</dbReference>
<reference evidence="4 6" key="1">
    <citation type="journal article" date="2017" name="Nature">
        <title>The sunflower genome provides insights into oil metabolism, flowering and Asterid evolution.</title>
        <authorList>
            <person name="Badouin H."/>
            <person name="Gouzy J."/>
            <person name="Grassa C.J."/>
            <person name="Murat F."/>
            <person name="Staton S.E."/>
            <person name="Cottret L."/>
            <person name="Lelandais-Briere C."/>
            <person name="Owens G.L."/>
            <person name="Carrere S."/>
            <person name="Mayjonade B."/>
            <person name="Legrand L."/>
            <person name="Gill N."/>
            <person name="Kane N.C."/>
            <person name="Bowers J.E."/>
            <person name="Hubner S."/>
            <person name="Bellec A."/>
            <person name="Berard A."/>
            <person name="Berges H."/>
            <person name="Blanchet N."/>
            <person name="Boniface M.C."/>
            <person name="Brunel D."/>
            <person name="Catrice O."/>
            <person name="Chaidir N."/>
            <person name="Claudel C."/>
            <person name="Donnadieu C."/>
            <person name="Faraut T."/>
            <person name="Fievet G."/>
            <person name="Helmstetter N."/>
            <person name="King M."/>
            <person name="Knapp S.J."/>
            <person name="Lai Z."/>
            <person name="Le Paslier M.C."/>
            <person name="Lippi Y."/>
            <person name="Lorenzon L."/>
            <person name="Mandel J.R."/>
            <person name="Marage G."/>
            <person name="Marchand G."/>
            <person name="Marquand E."/>
            <person name="Bret-Mestries E."/>
            <person name="Morien E."/>
            <person name="Nambeesan S."/>
            <person name="Nguyen T."/>
            <person name="Pegot-Espagnet P."/>
            <person name="Pouilly N."/>
            <person name="Raftis F."/>
            <person name="Sallet E."/>
            <person name="Schiex T."/>
            <person name="Thomas J."/>
            <person name="Vandecasteele C."/>
            <person name="Vares D."/>
            <person name="Vear F."/>
            <person name="Vautrin S."/>
            <person name="Crespi M."/>
            <person name="Mangin B."/>
            <person name="Burke J.M."/>
            <person name="Salse J."/>
            <person name="Munos S."/>
            <person name="Vincourt P."/>
            <person name="Rieseberg L.H."/>
            <person name="Langlade N.B."/>
        </authorList>
    </citation>
    <scope>NUCLEOTIDE SEQUENCE [LARGE SCALE GENOMIC DNA]</scope>
    <source>
        <strain evidence="6">cv. SF193</strain>
        <tissue evidence="4">Leaves</tissue>
    </source>
</reference>
<dbReference type="EMBL" id="CM007892">
    <property type="protein sequence ID" value="OTG32235.1"/>
    <property type="molecule type" value="Genomic_DNA"/>
</dbReference>
<gene>
    <name evidence="5" type="ORF">HannXRQ_Chr03g0084411</name>
    <name evidence="4" type="ORF">HanXRQr2_Chr03g0130581</name>
</gene>
<dbReference type="Gramene" id="mRNA:HanXRQr2_Chr03g0130581">
    <property type="protein sequence ID" value="mRNA:HanXRQr2_Chr03g0130581"/>
    <property type="gene ID" value="HanXRQr2_Chr03g0130581"/>
</dbReference>
<feature type="transmembrane region" description="Helical" evidence="3">
    <location>
        <begin position="6"/>
        <end position="23"/>
    </location>
</feature>
<accession>A0A251V9I8</accession>
<evidence type="ECO:0000313" key="6">
    <source>
        <dbReference type="Proteomes" id="UP000215914"/>
    </source>
</evidence>
<keyword evidence="1" id="KW-0479">Metal-binding</keyword>